<evidence type="ECO:0000313" key="1">
    <source>
        <dbReference type="EMBL" id="BDE07444.1"/>
    </source>
</evidence>
<accession>A0AAN1XY08</accession>
<name>A0AAN1XY08_UNVUL</name>
<keyword evidence="2" id="KW-1185">Reference proteome</keyword>
<dbReference type="Pfam" id="PF00543">
    <property type="entry name" value="P-II"/>
    <property type="match status" value="1"/>
</dbReference>
<evidence type="ECO:0000313" key="2">
    <source>
        <dbReference type="Proteomes" id="UP001317532"/>
    </source>
</evidence>
<dbReference type="InterPro" id="IPR002187">
    <property type="entry name" value="N-reg_PII"/>
</dbReference>
<dbReference type="GO" id="GO:0006808">
    <property type="term" value="P:regulation of nitrogen utilization"/>
    <property type="evidence" value="ECO:0007669"/>
    <property type="project" value="InterPro"/>
</dbReference>
<reference evidence="1 2" key="1">
    <citation type="journal article" date="2022" name="ISME Commun">
        <title>Vulcanimicrobium alpinus gen. nov. sp. nov., the first cultivated representative of the candidate phylum 'Eremiobacterota', is a metabolically versatile aerobic anoxygenic phototroph.</title>
        <authorList>
            <person name="Yabe S."/>
            <person name="Muto K."/>
            <person name="Abe K."/>
            <person name="Yokota A."/>
            <person name="Staudigel H."/>
            <person name="Tebo B.M."/>
        </authorList>
    </citation>
    <scope>NUCLEOTIDE SEQUENCE [LARGE SCALE GENOMIC DNA]</scope>
    <source>
        <strain evidence="1 2">WC8-2</strain>
    </source>
</reference>
<dbReference type="RefSeq" id="WP_317995036.1">
    <property type="nucleotide sequence ID" value="NZ_AP025523.1"/>
</dbReference>
<organism evidence="1 2">
    <name type="scientific">Vulcanimicrobium alpinum</name>
    <dbReference type="NCBI Taxonomy" id="3016050"/>
    <lineage>
        <taxon>Bacteria</taxon>
        <taxon>Bacillati</taxon>
        <taxon>Vulcanimicrobiota</taxon>
        <taxon>Vulcanimicrobiia</taxon>
        <taxon>Vulcanimicrobiales</taxon>
        <taxon>Vulcanimicrobiaceae</taxon>
        <taxon>Vulcanimicrobium</taxon>
    </lineage>
</organism>
<dbReference type="InterPro" id="IPR011322">
    <property type="entry name" value="N-reg_PII-like_a/b"/>
</dbReference>
<proteinExistence type="predicted"/>
<dbReference type="AlphaFoldDB" id="A0AAN1XY08"/>
<dbReference type="EMBL" id="AP025523">
    <property type="protein sequence ID" value="BDE07444.1"/>
    <property type="molecule type" value="Genomic_DNA"/>
</dbReference>
<dbReference type="GO" id="GO:0030234">
    <property type="term" value="F:enzyme regulator activity"/>
    <property type="evidence" value="ECO:0007669"/>
    <property type="project" value="InterPro"/>
</dbReference>
<gene>
    <name evidence="1" type="ORF">WPS_27200</name>
</gene>
<dbReference type="Gene3D" id="3.30.70.120">
    <property type="match status" value="1"/>
</dbReference>
<dbReference type="KEGG" id="vab:WPS_27200"/>
<sequence length="110" mass="11705">MRAAGLTPMKKVEIVVPSDVVPAVRDLLDSRASGYTQIAPVSGRGHHGFHEGKVLFNDLAGHTMIVTVIDAERVEAVLAGLVPMLERESGVVWVSDVAVSRATYFAPVPA</sequence>
<dbReference type="InterPro" id="IPR015867">
    <property type="entry name" value="N-reg_PII/ATP_PRibTrfase_C"/>
</dbReference>
<dbReference type="PROSITE" id="PS51343">
    <property type="entry name" value="PII_GLNB_DOM"/>
    <property type="match status" value="1"/>
</dbReference>
<protein>
    <submittedName>
        <fullName evidence="1">Uncharacterized protein</fullName>
    </submittedName>
</protein>
<dbReference type="Proteomes" id="UP001317532">
    <property type="component" value="Chromosome"/>
</dbReference>
<dbReference type="SUPFAM" id="SSF54913">
    <property type="entry name" value="GlnB-like"/>
    <property type="match status" value="1"/>
</dbReference>